<dbReference type="RefSeq" id="WP_167073061.1">
    <property type="nucleotide sequence ID" value="NZ_JAAOZC010000004.1"/>
</dbReference>
<dbReference type="SUPFAM" id="SSF54427">
    <property type="entry name" value="NTF2-like"/>
    <property type="match status" value="1"/>
</dbReference>
<dbReference type="SMART" id="SM00978">
    <property type="entry name" value="Tim44"/>
    <property type="match status" value="1"/>
</dbReference>
<dbReference type="InterPro" id="IPR039544">
    <property type="entry name" value="Tim44-like"/>
</dbReference>
<protein>
    <submittedName>
        <fullName evidence="6">Lipid-binding transport protein (Tim44 family)</fullName>
    </submittedName>
</protein>
<keyword evidence="4" id="KW-0472">Membrane</keyword>
<evidence type="ECO:0000259" key="5">
    <source>
        <dbReference type="SMART" id="SM00978"/>
    </source>
</evidence>
<name>A0ABX0TRR7_9SPHN</name>
<dbReference type="Proteomes" id="UP000727456">
    <property type="component" value="Unassembled WGS sequence"/>
</dbReference>
<comment type="subcellular location">
    <subcellularLocation>
        <location evidence="1">Membrane</location>
    </subcellularLocation>
</comment>
<dbReference type="InterPro" id="IPR007379">
    <property type="entry name" value="Tim44-like_dom"/>
</dbReference>
<dbReference type="InterPro" id="IPR032710">
    <property type="entry name" value="NTF2-like_dom_sf"/>
</dbReference>
<dbReference type="PANTHER" id="PTHR10721:SF1">
    <property type="entry name" value="MITOCHONDRIAL IMPORT INNER MEMBRANE TRANSLOCASE SUBUNIT TIM44"/>
    <property type="match status" value="1"/>
</dbReference>
<dbReference type="PIRSF" id="PIRSF031890">
    <property type="entry name" value="UCP031890_transporter_Tim44"/>
    <property type="match status" value="1"/>
</dbReference>
<gene>
    <name evidence="6" type="ORF">FHS31_001824</name>
</gene>
<dbReference type="PANTHER" id="PTHR10721">
    <property type="entry name" value="MITOCHONDRIAL IMPORT INNER MEMBRANE TRANSLOCASE SUBUNIT TIM44"/>
    <property type="match status" value="1"/>
</dbReference>
<proteinExistence type="inferred from homology"/>
<accession>A0ABX0TRR7</accession>
<dbReference type="Gene3D" id="3.10.450.240">
    <property type="match status" value="1"/>
</dbReference>
<organism evidence="6 7">
    <name type="scientific">Sphingomonas vulcanisoli</name>
    <dbReference type="NCBI Taxonomy" id="1658060"/>
    <lineage>
        <taxon>Bacteria</taxon>
        <taxon>Pseudomonadati</taxon>
        <taxon>Pseudomonadota</taxon>
        <taxon>Alphaproteobacteria</taxon>
        <taxon>Sphingomonadales</taxon>
        <taxon>Sphingomonadaceae</taxon>
        <taxon>Sphingomonas</taxon>
    </lineage>
</organism>
<evidence type="ECO:0000256" key="3">
    <source>
        <dbReference type="ARBA" id="ARBA00022946"/>
    </source>
</evidence>
<feature type="domain" description="Tim44-like" evidence="5">
    <location>
        <begin position="66"/>
        <end position="212"/>
    </location>
</feature>
<evidence type="ECO:0000313" key="6">
    <source>
        <dbReference type="EMBL" id="NIJ08207.1"/>
    </source>
</evidence>
<dbReference type="InterPro" id="IPR016985">
    <property type="entry name" value="UCP031890_Tim44-rel"/>
</dbReference>
<dbReference type="NCBIfam" id="NF033779">
    <property type="entry name" value="Tim44_TimA_adap"/>
    <property type="match status" value="1"/>
</dbReference>
<comment type="caution">
    <text evidence="6">The sequence shown here is derived from an EMBL/GenBank/DDBJ whole genome shotgun (WGS) entry which is preliminary data.</text>
</comment>
<reference evidence="6 7" key="1">
    <citation type="submission" date="2020-03" db="EMBL/GenBank/DDBJ databases">
        <title>Genomic Encyclopedia of Type Strains, Phase III (KMG-III): the genomes of soil and plant-associated and newly described type strains.</title>
        <authorList>
            <person name="Whitman W."/>
        </authorList>
    </citation>
    <scope>NUCLEOTIDE SEQUENCE [LARGE SCALE GENOMIC DNA]</scope>
    <source>
        <strain evidence="6 7">CECT 8804</strain>
    </source>
</reference>
<dbReference type="EMBL" id="JAAOZC010000004">
    <property type="protein sequence ID" value="NIJ08207.1"/>
    <property type="molecule type" value="Genomic_DNA"/>
</dbReference>
<keyword evidence="7" id="KW-1185">Reference proteome</keyword>
<comment type="similarity">
    <text evidence="2">Belongs to the Tim44 family.</text>
</comment>
<evidence type="ECO:0000256" key="2">
    <source>
        <dbReference type="ARBA" id="ARBA00009597"/>
    </source>
</evidence>
<evidence type="ECO:0000256" key="4">
    <source>
        <dbReference type="ARBA" id="ARBA00023136"/>
    </source>
</evidence>
<sequence>MSTIIILALVFVFVALRLWSVLGRRTGHEQPLAKPESVPSSRGLFARASVEPAPVPAELPGNAPGATAGLRAIAAADNTFDLARFVDGARAAYKMILEAYWAGDEDRLKELVDGEVAEAFAATIQDRKAEGLVLDNRLVSIDATHIEDARVDGQTAHIRVRFDADVAAVTRDAEGNVVAGSLEDAVPTHDVWTFSRALKASDPNWTLTETDEAA</sequence>
<dbReference type="Pfam" id="PF04280">
    <property type="entry name" value="Tim44"/>
    <property type="match status" value="1"/>
</dbReference>
<evidence type="ECO:0000313" key="7">
    <source>
        <dbReference type="Proteomes" id="UP000727456"/>
    </source>
</evidence>
<evidence type="ECO:0000256" key="1">
    <source>
        <dbReference type="ARBA" id="ARBA00004370"/>
    </source>
</evidence>
<keyword evidence="3" id="KW-0809">Transit peptide</keyword>